<evidence type="ECO:0000313" key="2">
    <source>
        <dbReference type="Proteomes" id="UP000474957"/>
    </source>
</evidence>
<name>A0A6L5YWJ5_9RHOB</name>
<dbReference type="RefSeq" id="WP_154444996.1">
    <property type="nucleotide sequence ID" value="NZ_WIND01000002.1"/>
</dbReference>
<proteinExistence type="predicted"/>
<dbReference type="AlphaFoldDB" id="A0A6L5YWJ5"/>
<keyword evidence="2" id="KW-1185">Reference proteome</keyword>
<dbReference type="EMBL" id="WIND01000002">
    <property type="protein sequence ID" value="MSU88696.1"/>
    <property type="molecule type" value="Genomic_DNA"/>
</dbReference>
<dbReference type="Gene3D" id="3.40.50.620">
    <property type="entry name" value="HUPs"/>
    <property type="match status" value="1"/>
</dbReference>
<organism evidence="1 2">
    <name type="scientific">Halovulum marinum</name>
    <dbReference type="NCBI Taxonomy" id="2662447"/>
    <lineage>
        <taxon>Bacteria</taxon>
        <taxon>Pseudomonadati</taxon>
        <taxon>Pseudomonadota</taxon>
        <taxon>Alphaproteobacteria</taxon>
        <taxon>Rhodobacterales</taxon>
        <taxon>Paracoccaceae</taxon>
        <taxon>Halovulum</taxon>
    </lineage>
</organism>
<dbReference type="PANTHER" id="PTHR43169">
    <property type="entry name" value="EXSB FAMILY PROTEIN"/>
    <property type="match status" value="1"/>
</dbReference>
<comment type="caution">
    <text evidence="1">The sequence shown here is derived from an EMBL/GenBank/DDBJ whole genome shotgun (WGS) entry which is preliminary data.</text>
</comment>
<dbReference type="PANTHER" id="PTHR43169:SF2">
    <property type="entry name" value="NAD_GMP SYNTHASE DOMAIN-CONTAINING PROTEIN"/>
    <property type="match status" value="1"/>
</dbReference>
<dbReference type="SUPFAM" id="SSF52402">
    <property type="entry name" value="Adenine nucleotide alpha hydrolases-like"/>
    <property type="match status" value="1"/>
</dbReference>
<keyword evidence="1" id="KW-0378">Hydrolase</keyword>
<dbReference type="Proteomes" id="UP000474957">
    <property type="component" value="Unassembled WGS sequence"/>
</dbReference>
<evidence type="ECO:0000313" key="1">
    <source>
        <dbReference type="EMBL" id="MSU88696.1"/>
    </source>
</evidence>
<dbReference type="InterPro" id="IPR014729">
    <property type="entry name" value="Rossmann-like_a/b/a_fold"/>
</dbReference>
<dbReference type="InterPro" id="IPR052188">
    <property type="entry name" value="Ni-pincer_cofactor_biosynth"/>
</dbReference>
<reference evidence="1 2" key="1">
    <citation type="submission" date="2019-10" db="EMBL/GenBank/DDBJ databases">
        <title>Cognatihalovulum marinum gen. nov. sp. nov., a new member of the family Rhodobacteraceae isolated from deep seawater of the Northwest Indian Ocean.</title>
        <authorList>
            <person name="Ruan C."/>
            <person name="Wang J."/>
            <person name="Zheng X."/>
            <person name="Song L."/>
            <person name="Zhu Y."/>
            <person name="Huang Y."/>
            <person name="Lu Z."/>
            <person name="Du W."/>
            <person name="Huang L."/>
            <person name="Dai X."/>
        </authorList>
    </citation>
    <scope>NUCLEOTIDE SEQUENCE [LARGE SCALE GENOMIC DNA]</scope>
    <source>
        <strain evidence="1 2">2CG4</strain>
    </source>
</reference>
<protein>
    <submittedName>
        <fullName evidence="1">Adenine nucleotide alpha hydrolase</fullName>
    </submittedName>
</protein>
<sequence length="263" mass="27977">MSLLDRLTRALRDHPNLTVAVSGGIDSMVLAHVAHRTLPGARMAHAVSPAVPPAASARVRDHAERAGWRLELVDAGEFGDPRYRENPANRCYFCKLNLYSTVAALAGGTVASGANVDDLGDVRPGLKAAEEFRVVHPYIDAGIGKAGIYALAAELDLPDLAELPAQPCLASRVETGIRIAADDLAFVDRIEGALHERLGVGATLRCRITHLGVIVELDGETLDTAPARAALAEAEALARADARPFLGVRAYRRGAAFLREVAR</sequence>
<dbReference type="GO" id="GO:0016787">
    <property type="term" value="F:hydrolase activity"/>
    <property type="evidence" value="ECO:0007669"/>
    <property type="project" value="UniProtKB-KW"/>
</dbReference>
<gene>
    <name evidence="1" type="ORF">GE300_03560</name>
</gene>
<accession>A0A6L5YWJ5</accession>